<protein>
    <recommendedName>
        <fullName evidence="2">Transposase (putative) gypsy type domain-containing protein</fullName>
    </recommendedName>
</protein>
<keyword evidence="4" id="KW-1185">Reference proteome</keyword>
<proteinExistence type="predicted"/>
<dbReference type="Proteomes" id="UP000501690">
    <property type="component" value="Linkage Group LG3"/>
</dbReference>
<dbReference type="InterPro" id="IPR007321">
    <property type="entry name" value="Transposase_28"/>
</dbReference>
<gene>
    <name evidence="3" type="ORF">DEO72_LG3g1553</name>
</gene>
<dbReference type="Pfam" id="PF04195">
    <property type="entry name" value="Transposase_28"/>
    <property type="match status" value="1"/>
</dbReference>
<feature type="compositionally biased region" description="Gly residues" evidence="1">
    <location>
        <begin position="1"/>
        <end position="10"/>
    </location>
</feature>
<dbReference type="AlphaFoldDB" id="A0A4D6LEJ8"/>
<accession>A0A4D6LEJ8</accession>
<feature type="domain" description="Transposase (putative) gypsy type" evidence="2">
    <location>
        <begin position="121"/>
        <end position="182"/>
    </location>
</feature>
<reference evidence="3 4" key="1">
    <citation type="submission" date="2019-04" db="EMBL/GenBank/DDBJ databases">
        <title>An improved genome assembly and genetic linkage map for asparagus bean, Vigna unguiculata ssp. sesquipedialis.</title>
        <authorList>
            <person name="Xia Q."/>
            <person name="Zhang R."/>
            <person name="Dong Y."/>
        </authorList>
    </citation>
    <scope>NUCLEOTIDE SEQUENCE [LARGE SCALE GENOMIC DNA]</scope>
    <source>
        <tissue evidence="3">Leaf</tissue>
    </source>
</reference>
<name>A0A4D6LEJ8_VIGUN</name>
<organism evidence="3 4">
    <name type="scientific">Vigna unguiculata</name>
    <name type="common">Cowpea</name>
    <dbReference type="NCBI Taxonomy" id="3917"/>
    <lineage>
        <taxon>Eukaryota</taxon>
        <taxon>Viridiplantae</taxon>
        <taxon>Streptophyta</taxon>
        <taxon>Embryophyta</taxon>
        <taxon>Tracheophyta</taxon>
        <taxon>Spermatophyta</taxon>
        <taxon>Magnoliopsida</taxon>
        <taxon>eudicotyledons</taxon>
        <taxon>Gunneridae</taxon>
        <taxon>Pentapetalae</taxon>
        <taxon>rosids</taxon>
        <taxon>fabids</taxon>
        <taxon>Fabales</taxon>
        <taxon>Fabaceae</taxon>
        <taxon>Papilionoideae</taxon>
        <taxon>50 kb inversion clade</taxon>
        <taxon>NPAAA clade</taxon>
        <taxon>indigoferoid/millettioid clade</taxon>
        <taxon>Phaseoleae</taxon>
        <taxon>Vigna</taxon>
    </lineage>
</organism>
<evidence type="ECO:0000313" key="3">
    <source>
        <dbReference type="EMBL" id="QCD87022.1"/>
    </source>
</evidence>
<sequence length="226" mass="26094">MVVSGFGGDGSSHSDGGTMVGTGRIPMETVTEVREDPPKEIVESNWSAKSGYQWVTQDVRTQHSLFRWSRLLKPWLNYVPILERNISHDIVALERVSVVNCVCHGQEEAAEGFFYMYMCHFSQLYVRLPFDDFTMGVLRLLNVALTQLHPNNWAYLQAFRVLCQSLYLQPSPQSFLYFYDTRPKHPTTWLSLISRPSISRLEAFTQSFKHFKDGFFKVVVKESVRL</sequence>
<dbReference type="EMBL" id="CP039347">
    <property type="protein sequence ID" value="QCD87022.1"/>
    <property type="molecule type" value="Genomic_DNA"/>
</dbReference>
<evidence type="ECO:0000259" key="2">
    <source>
        <dbReference type="Pfam" id="PF04195"/>
    </source>
</evidence>
<feature type="region of interest" description="Disordered" evidence="1">
    <location>
        <begin position="1"/>
        <end position="23"/>
    </location>
</feature>
<evidence type="ECO:0000313" key="4">
    <source>
        <dbReference type="Proteomes" id="UP000501690"/>
    </source>
</evidence>
<evidence type="ECO:0000256" key="1">
    <source>
        <dbReference type="SAM" id="MobiDB-lite"/>
    </source>
</evidence>